<reference evidence="1 2" key="1">
    <citation type="journal article" date="2016" name="Mol. Biol. Evol.">
        <title>Comparative Genomics of Early-Diverging Mushroom-Forming Fungi Provides Insights into the Origins of Lignocellulose Decay Capabilities.</title>
        <authorList>
            <person name="Nagy L.G."/>
            <person name="Riley R."/>
            <person name="Tritt A."/>
            <person name="Adam C."/>
            <person name="Daum C."/>
            <person name="Floudas D."/>
            <person name="Sun H."/>
            <person name="Yadav J.S."/>
            <person name="Pangilinan J."/>
            <person name="Larsson K.H."/>
            <person name="Matsuura K."/>
            <person name="Barry K."/>
            <person name="Labutti K."/>
            <person name="Kuo R."/>
            <person name="Ohm R.A."/>
            <person name="Bhattacharya S.S."/>
            <person name="Shirouzu T."/>
            <person name="Yoshinaga Y."/>
            <person name="Martin F.M."/>
            <person name="Grigoriev I.V."/>
            <person name="Hibbett D.S."/>
        </authorList>
    </citation>
    <scope>NUCLEOTIDE SEQUENCE [LARGE SCALE GENOMIC DNA]</scope>
    <source>
        <strain evidence="1 2">93-53</strain>
    </source>
</reference>
<organism evidence="1 2">
    <name type="scientific">Laetiporus sulphureus 93-53</name>
    <dbReference type="NCBI Taxonomy" id="1314785"/>
    <lineage>
        <taxon>Eukaryota</taxon>
        <taxon>Fungi</taxon>
        <taxon>Dikarya</taxon>
        <taxon>Basidiomycota</taxon>
        <taxon>Agaricomycotina</taxon>
        <taxon>Agaricomycetes</taxon>
        <taxon>Polyporales</taxon>
        <taxon>Laetiporus</taxon>
    </lineage>
</organism>
<name>A0A165HXC4_9APHY</name>
<gene>
    <name evidence="1" type="ORF">LAESUDRAFT_641849</name>
</gene>
<keyword evidence="2" id="KW-1185">Reference proteome</keyword>
<evidence type="ECO:0000313" key="2">
    <source>
        <dbReference type="Proteomes" id="UP000076871"/>
    </source>
</evidence>
<dbReference type="OrthoDB" id="4381806at2759"/>
<dbReference type="EMBL" id="KV427606">
    <property type="protein sequence ID" value="KZT12313.1"/>
    <property type="molecule type" value="Genomic_DNA"/>
</dbReference>
<dbReference type="AlphaFoldDB" id="A0A165HXC4"/>
<dbReference type="AntiFam" id="ANF00005">
    <property type="entry name" value="Antisense to 23S rRNA"/>
</dbReference>
<dbReference type="STRING" id="1314785.A0A165HXC4"/>
<accession>A0A165HXC4</accession>
<dbReference type="InParanoid" id="A0A165HXC4"/>
<proteinExistence type="predicted"/>
<evidence type="ECO:0000313" key="1">
    <source>
        <dbReference type="EMBL" id="KZT12313.1"/>
    </source>
</evidence>
<dbReference type="Proteomes" id="UP000076871">
    <property type="component" value="Unassembled WGS sequence"/>
</dbReference>
<sequence>MIAIHKRATQAFPLGRPSPSDLVHEPKLYSNTSRTCGTNVVVSSTDSGLEAFSHNPADDSFAPLPDRTGANTKYLNERFLSSRSLLVGEQSNAYRILLRYDRKSRHRRIKKQRRYEHIAGQGTCALGIRPAREWSQMHLKGWVVHSFLELWVILTMALKEYVPGSARRHPVPMRLAAYRIEKCRRC</sequence>
<protein>
    <submittedName>
        <fullName evidence="1">Uncharacterized protein</fullName>
    </submittedName>
</protein>